<evidence type="ECO:0000313" key="2">
    <source>
        <dbReference type="Proteomes" id="UP000652761"/>
    </source>
</evidence>
<name>A0A843XNR0_COLES</name>
<dbReference type="Proteomes" id="UP000652761">
    <property type="component" value="Unassembled WGS sequence"/>
</dbReference>
<dbReference type="AlphaFoldDB" id="A0A843XNR0"/>
<organism evidence="1 2">
    <name type="scientific">Colocasia esculenta</name>
    <name type="common">Wild taro</name>
    <name type="synonym">Arum esculentum</name>
    <dbReference type="NCBI Taxonomy" id="4460"/>
    <lineage>
        <taxon>Eukaryota</taxon>
        <taxon>Viridiplantae</taxon>
        <taxon>Streptophyta</taxon>
        <taxon>Embryophyta</taxon>
        <taxon>Tracheophyta</taxon>
        <taxon>Spermatophyta</taxon>
        <taxon>Magnoliopsida</taxon>
        <taxon>Liliopsida</taxon>
        <taxon>Araceae</taxon>
        <taxon>Aroideae</taxon>
        <taxon>Colocasieae</taxon>
        <taxon>Colocasia</taxon>
    </lineage>
</organism>
<gene>
    <name evidence="1" type="ORF">Taro_054454</name>
</gene>
<evidence type="ECO:0000313" key="1">
    <source>
        <dbReference type="EMBL" id="MQM21414.1"/>
    </source>
</evidence>
<accession>A0A843XNR0</accession>
<dbReference type="EMBL" id="NMUH01011002">
    <property type="protein sequence ID" value="MQM21414.1"/>
    <property type="molecule type" value="Genomic_DNA"/>
</dbReference>
<comment type="caution">
    <text evidence="1">The sequence shown here is derived from an EMBL/GenBank/DDBJ whole genome shotgun (WGS) entry which is preliminary data.</text>
</comment>
<proteinExistence type="predicted"/>
<reference evidence="1" key="1">
    <citation type="submission" date="2017-07" db="EMBL/GenBank/DDBJ databases">
        <title>Taro Niue Genome Assembly and Annotation.</title>
        <authorList>
            <person name="Atibalentja N."/>
            <person name="Keating K."/>
            <person name="Fields C.J."/>
        </authorList>
    </citation>
    <scope>NUCLEOTIDE SEQUENCE</scope>
    <source>
        <strain evidence="1">Niue_2</strain>
        <tissue evidence="1">Leaf</tissue>
    </source>
</reference>
<keyword evidence="2" id="KW-1185">Reference proteome</keyword>
<protein>
    <submittedName>
        <fullName evidence="1">Uncharacterized protein</fullName>
    </submittedName>
</protein>
<sequence length="73" mass="8049">MHCSPESSKEKGSQSCRHSPVCVDTSLAFQKTVRRRKPVVSTQVQCVSTQVIYQAAKQNPVLTHNLIVSTHNG</sequence>